<organism evidence="2 3">
    <name type="scientific">Streptomyces violaceus</name>
    <name type="common">Streptomyces venezuelae</name>
    <dbReference type="NCBI Taxonomy" id="1936"/>
    <lineage>
        <taxon>Bacteria</taxon>
        <taxon>Bacillati</taxon>
        <taxon>Actinomycetota</taxon>
        <taxon>Actinomycetes</taxon>
        <taxon>Kitasatosporales</taxon>
        <taxon>Streptomycetaceae</taxon>
        <taxon>Streptomyces</taxon>
    </lineage>
</organism>
<sequence length="431" mass="47244">MDIIRTLMQVLHREGTGPPMSENLTLGDRLRIARRTRKLSAAQLAQKVAVSPSYVQKLESGARKASPSLVLALAKALRFGPEVLTGQPYYGEPEAEDGVHAVIPELRRLLLCYDSPDDLELAPRALPVLASEVDQVAALRRDARYAPMGPLLPPIITELTHVALGGDNSDRGKAFWHLARAYRAVNSLAHKMGHHDLSNTALERVRWAADRSDDPLMQVTAGYLVAGAMLRQGAYSPARRKLLGLRTELERFQPERSYTDDALAVDGALLLKLAVLEARENNSDRADSYLREAEQVAGMAGNRDSLAYEMSFGPTNIRIHEVHAMIDTGDTEQALARLAEWSPVPGAEWAPPNTTVGERSSHHFIDVASAKLATGDRDGAFVDLKRARKVAPNHTRFHPSVRETTAALLRMDAYPSNELSAFGSWTGISTT</sequence>
<evidence type="ECO:0000259" key="1">
    <source>
        <dbReference type="PROSITE" id="PS50943"/>
    </source>
</evidence>
<dbReference type="Proteomes" id="UP001341259">
    <property type="component" value="Chromosome"/>
</dbReference>
<dbReference type="InterPro" id="IPR010982">
    <property type="entry name" value="Lambda_DNA-bd_dom_sf"/>
</dbReference>
<dbReference type="PROSITE" id="PS50943">
    <property type="entry name" value="HTH_CROC1"/>
    <property type="match status" value="1"/>
</dbReference>
<dbReference type="SMART" id="SM00530">
    <property type="entry name" value="HTH_XRE"/>
    <property type="match status" value="1"/>
</dbReference>
<keyword evidence="3" id="KW-1185">Reference proteome</keyword>
<evidence type="ECO:0000313" key="3">
    <source>
        <dbReference type="Proteomes" id="UP001341259"/>
    </source>
</evidence>
<accession>A0ABZ1NM26</accession>
<dbReference type="Gene3D" id="1.10.260.40">
    <property type="entry name" value="lambda repressor-like DNA-binding domains"/>
    <property type="match status" value="1"/>
</dbReference>
<dbReference type="SUPFAM" id="SSF47413">
    <property type="entry name" value="lambda repressor-like DNA-binding domains"/>
    <property type="match status" value="1"/>
</dbReference>
<reference evidence="2 3" key="1">
    <citation type="submission" date="2022-10" db="EMBL/GenBank/DDBJ databases">
        <title>The complete genomes of actinobacterial strains from the NBC collection.</title>
        <authorList>
            <person name="Joergensen T.S."/>
            <person name="Alvarez Arevalo M."/>
            <person name="Sterndorff E.B."/>
            <person name="Faurdal D."/>
            <person name="Vuksanovic O."/>
            <person name="Mourched A.-S."/>
            <person name="Charusanti P."/>
            <person name="Shaw S."/>
            <person name="Blin K."/>
            <person name="Weber T."/>
        </authorList>
    </citation>
    <scope>NUCLEOTIDE SEQUENCE [LARGE SCALE GENOMIC DNA]</scope>
    <source>
        <strain evidence="2 3">NBC_00456</strain>
    </source>
</reference>
<gene>
    <name evidence="2" type="ORF">OHB29_06260</name>
</gene>
<dbReference type="Pfam" id="PF13560">
    <property type="entry name" value="HTH_31"/>
    <property type="match status" value="1"/>
</dbReference>
<evidence type="ECO:0000313" key="2">
    <source>
        <dbReference type="EMBL" id="WUG92655.1"/>
    </source>
</evidence>
<dbReference type="CDD" id="cd00093">
    <property type="entry name" value="HTH_XRE"/>
    <property type="match status" value="1"/>
</dbReference>
<proteinExistence type="predicted"/>
<name>A0ABZ1NM26_STRVL</name>
<protein>
    <submittedName>
        <fullName evidence="2">Helix-turn-helix domain-containing protein</fullName>
    </submittedName>
</protein>
<dbReference type="RefSeq" id="WP_328337069.1">
    <property type="nucleotide sequence ID" value="NZ_CP107906.1"/>
</dbReference>
<dbReference type="InterPro" id="IPR001387">
    <property type="entry name" value="Cro/C1-type_HTH"/>
</dbReference>
<dbReference type="EMBL" id="CP107906">
    <property type="protein sequence ID" value="WUG92655.1"/>
    <property type="molecule type" value="Genomic_DNA"/>
</dbReference>
<feature type="domain" description="HTH cro/C1-type" evidence="1">
    <location>
        <begin position="30"/>
        <end position="84"/>
    </location>
</feature>